<dbReference type="InterPro" id="IPR027417">
    <property type="entry name" value="P-loop_NTPase"/>
</dbReference>
<comment type="caution">
    <text evidence="15">The sequence shown here is derived from an EMBL/GenBank/DDBJ whole genome shotgun (WGS) entry which is preliminary data.</text>
</comment>
<sequence length="630" mass="70984">MTASEILKTYWKFDSFREPQRAIIDSVVAGKDTLALLPTGGGKSVCYQIPALMKPGICIVVSPLIALMKDQVRSLSEKGIKAIALTGGQRQEELSDLLDNAKFGDYKFLYLSPERLQTDWISERIKDLKVNLIAVDEAHCISQWGHDFRPAYRNISNLREFFPKVPVIALTATATAKVVSDIKEQLSMSDASVFQISFARTNIAYGLVEAQDKLHRSIEMLKQVSGTSIIYVRNRKACLEWSSLLESNGIPATYYHGGLSVKDKDTNMQQWMENKRRVMVATNAFGMGIDKPDVRLVIHVQLPENLENYYQESGRAGRDGNKSYAVLIKAPSDTAVAERQFLDVLPDRKFLLNVFVRLCNYFGIAYGDGYDETFAFNLNQFCQKYDLPVQKTFQSLQFLDRQAVLSFSTEFSASVTFQFTLPSKELIRYNSLNQKDEPIVLQLLRSYPGIHELAVKINVSQIAKRSGKPESEVIALMEKMHHLGIGEFKSQSQDATVVFHEAREDEHTINRVSGFLKQENLRKKEQLESVINYASGNESCKARELLSYFGEESTDCGICSYCVSKSRKSAGPRNLKKSILHLLTQSQMDSRMLESATQTGIDQLLPVLEELLESGTIGLTETNTYILIQK</sequence>
<dbReference type="GO" id="GO:0005524">
    <property type="term" value="F:ATP binding"/>
    <property type="evidence" value="ECO:0007669"/>
    <property type="project" value="UniProtKB-KW"/>
</dbReference>
<dbReference type="InterPro" id="IPR036388">
    <property type="entry name" value="WH-like_DNA-bd_sf"/>
</dbReference>
<dbReference type="Gene3D" id="3.40.50.300">
    <property type="entry name" value="P-loop containing nucleotide triphosphate hydrolases"/>
    <property type="match status" value="2"/>
</dbReference>
<evidence type="ECO:0000256" key="11">
    <source>
        <dbReference type="ARBA" id="ARBA00044535"/>
    </source>
</evidence>
<dbReference type="PROSITE" id="PS51194">
    <property type="entry name" value="HELICASE_CTER"/>
    <property type="match status" value="1"/>
</dbReference>
<evidence type="ECO:0000313" key="15">
    <source>
        <dbReference type="EMBL" id="NMH28049.1"/>
    </source>
</evidence>
<dbReference type="GO" id="GO:0005737">
    <property type="term" value="C:cytoplasm"/>
    <property type="evidence" value="ECO:0007669"/>
    <property type="project" value="TreeGrafter"/>
</dbReference>
<dbReference type="GO" id="GO:0046872">
    <property type="term" value="F:metal ion binding"/>
    <property type="evidence" value="ECO:0007669"/>
    <property type="project" value="UniProtKB-KW"/>
</dbReference>
<evidence type="ECO:0000313" key="16">
    <source>
        <dbReference type="Proteomes" id="UP000712080"/>
    </source>
</evidence>
<dbReference type="CDD" id="cd17920">
    <property type="entry name" value="DEXHc_RecQ"/>
    <property type="match status" value="1"/>
</dbReference>
<dbReference type="PANTHER" id="PTHR13710:SF105">
    <property type="entry name" value="ATP-DEPENDENT DNA HELICASE Q1"/>
    <property type="match status" value="1"/>
</dbReference>
<dbReference type="Pfam" id="PF16124">
    <property type="entry name" value="RecQ_Zn_bind"/>
    <property type="match status" value="1"/>
</dbReference>
<evidence type="ECO:0000256" key="9">
    <source>
        <dbReference type="ARBA" id="ARBA00034617"/>
    </source>
</evidence>
<dbReference type="SMART" id="SM00490">
    <property type="entry name" value="HELICc"/>
    <property type="match status" value="1"/>
</dbReference>
<dbReference type="Pfam" id="PF00271">
    <property type="entry name" value="Helicase_C"/>
    <property type="match status" value="1"/>
</dbReference>
<evidence type="ECO:0000256" key="5">
    <source>
        <dbReference type="ARBA" id="ARBA00022806"/>
    </source>
</evidence>
<evidence type="ECO:0000256" key="12">
    <source>
        <dbReference type="ARBA" id="ARBA00044550"/>
    </source>
</evidence>
<dbReference type="Pfam" id="PF00270">
    <property type="entry name" value="DEAD"/>
    <property type="match status" value="1"/>
</dbReference>
<gene>
    <name evidence="15" type="ORF">G6047_08390</name>
</gene>
<accession>A0A972JFJ9</accession>
<dbReference type="InterPro" id="IPR004589">
    <property type="entry name" value="DNA_helicase_ATP-dep_RecQ"/>
</dbReference>
<dbReference type="InterPro" id="IPR011545">
    <property type="entry name" value="DEAD/DEAH_box_helicase_dom"/>
</dbReference>
<keyword evidence="3" id="KW-0547">Nucleotide-binding</keyword>
<evidence type="ECO:0000256" key="1">
    <source>
        <dbReference type="ARBA" id="ARBA00005446"/>
    </source>
</evidence>
<keyword evidence="7" id="KW-0238">DNA-binding</keyword>
<evidence type="ECO:0000256" key="2">
    <source>
        <dbReference type="ARBA" id="ARBA00022723"/>
    </source>
</evidence>
<evidence type="ECO:0000256" key="10">
    <source>
        <dbReference type="ARBA" id="ARBA00034808"/>
    </source>
</evidence>
<dbReference type="FunFam" id="3.40.50.300:FF:001389">
    <property type="entry name" value="ATP-dependent DNA helicase RecQ"/>
    <property type="match status" value="1"/>
</dbReference>
<dbReference type="PANTHER" id="PTHR13710">
    <property type="entry name" value="DNA HELICASE RECQ FAMILY MEMBER"/>
    <property type="match status" value="1"/>
</dbReference>
<dbReference type="AlphaFoldDB" id="A0A972JFJ9"/>
<evidence type="ECO:0000256" key="3">
    <source>
        <dbReference type="ARBA" id="ARBA00022741"/>
    </source>
</evidence>
<keyword evidence="2" id="KW-0479">Metal-binding</keyword>
<dbReference type="InterPro" id="IPR014001">
    <property type="entry name" value="Helicase_ATP-bd"/>
</dbReference>
<feature type="domain" description="Helicase C-terminal" evidence="14">
    <location>
        <begin position="213"/>
        <end position="362"/>
    </location>
</feature>
<keyword evidence="16" id="KW-1185">Reference proteome</keyword>
<protein>
    <recommendedName>
        <fullName evidence="11">ATP-dependent DNA helicase RecQ</fullName>
        <ecNumber evidence="10">5.6.2.4</ecNumber>
    </recommendedName>
    <alternativeName>
        <fullName evidence="12">DNA 3'-5' helicase RecQ</fullName>
    </alternativeName>
</protein>
<dbReference type="GO" id="GO:0016787">
    <property type="term" value="F:hydrolase activity"/>
    <property type="evidence" value="ECO:0007669"/>
    <property type="project" value="UniProtKB-KW"/>
</dbReference>
<evidence type="ECO:0000259" key="13">
    <source>
        <dbReference type="PROSITE" id="PS51192"/>
    </source>
</evidence>
<reference evidence="15" key="1">
    <citation type="submission" date="2020-02" db="EMBL/GenBank/DDBJ databases">
        <title>Flavobacterium sp. genome.</title>
        <authorList>
            <person name="Jung H.S."/>
            <person name="Baek J.H."/>
            <person name="Jeon C.O."/>
        </authorList>
    </citation>
    <scope>NUCLEOTIDE SEQUENCE</scope>
    <source>
        <strain evidence="15">SE-s28</strain>
    </source>
</reference>
<dbReference type="InterPro" id="IPR001650">
    <property type="entry name" value="Helicase_C-like"/>
</dbReference>
<evidence type="ECO:0000256" key="4">
    <source>
        <dbReference type="ARBA" id="ARBA00022801"/>
    </source>
</evidence>
<organism evidence="15 16">
    <name type="scientific">Flavobacterium silvaticum</name>
    <dbReference type="NCBI Taxonomy" id="1852020"/>
    <lineage>
        <taxon>Bacteria</taxon>
        <taxon>Pseudomonadati</taxon>
        <taxon>Bacteroidota</taxon>
        <taxon>Flavobacteriia</taxon>
        <taxon>Flavobacteriales</taxon>
        <taxon>Flavobacteriaceae</taxon>
        <taxon>Flavobacterium</taxon>
    </lineage>
</organism>
<name>A0A972JFJ9_9FLAO</name>
<dbReference type="GO" id="GO:0006281">
    <property type="term" value="P:DNA repair"/>
    <property type="evidence" value="ECO:0007669"/>
    <property type="project" value="TreeGrafter"/>
</dbReference>
<keyword evidence="8" id="KW-0413">Isomerase</keyword>
<dbReference type="EMBL" id="JAAMPU010000104">
    <property type="protein sequence ID" value="NMH28049.1"/>
    <property type="molecule type" value="Genomic_DNA"/>
</dbReference>
<dbReference type="Gene3D" id="1.10.10.10">
    <property type="entry name" value="Winged helix-like DNA-binding domain superfamily/Winged helix DNA-binding domain"/>
    <property type="match status" value="1"/>
</dbReference>
<dbReference type="InterPro" id="IPR032284">
    <property type="entry name" value="RecQ_Zn-bd"/>
</dbReference>
<keyword evidence="4" id="KW-0378">Hydrolase</keyword>
<keyword evidence="6" id="KW-0067">ATP-binding</keyword>
<evidence type="ECO:0000259" key="14">
    <source>
        <dbReference type="PROSITE" id="PS51194"/>
    </source>
</evidence>
<dbReference type="SMART" id="SM00487">
    <property type="entry name" value="DEXDc"/>
    <property type="match status" value="1"/>
</dbReference>
<dbReference type="Proteomes" id="UP000712080">
    <property type="component" value="Unassembled WGS sequence"/>
</dbReference>
<dbReference type="GO" id="GO:0043590">
    <property type="term" value="C:bacterial nucleoid"/>
    <property type="evidence" value="ECO:0007669"/>
    <property type="project" value="TreeGrafter"/>
</dbReference>
<dbReference type="NCBIfam" id="TIGR00614">
    <property type="entry name" value="recQ_fam"/>
    <property type="match status" value="1"/>
</dbReference>
<dbReference type="GO" id="GO:0006310">
    <property type="term" value="P:DNA recombination"/>
    <property type="evidence" value="ECO:0007669"/>
    <property type="project" value="InterPro"/>
</dbReference>
<dbReference type="RefSeq" id="WP_169527159.1">
    <property type="nucleotide sequence ID" value="NZ_JAAMPU010000104.1"/>
</dbReference>
<feature type="domain" description="Helicase ATP-binding" evidence="13">
    <location>
        <begin position="24"/>
        <end position="192"/>
    </location>
</feature>
<evidence type="ECO:0000256" key="7">
    <source>
        <dbReference type="ARBA" id="ARBA00023125"/>
    </source>
</evidence>
<keyword evidence="5 15" id="KW-0347">Helicase</keyword>
<comment type="similarity">
    <text evidence="1">Belongs to the helicase family. RecQ subfamily.</text>
</comment>
<dbReference type="EC" id="5.6.2.4" evidence="10"/>
<dbReference type="GO" id="GO:0030894">
    <property type="term" value="C:replisome"/>
    <property type="evidence" value="ECO:0007669"/>
    <property type="project" value="TreeGrafter"/>
</dbReference>
<dbReference type="GO" id="GO:0043138">
    <property type="term" value="F:3'-5' DNA helicase activity"/>
    <property type="evidence" value="ECO:0007669"/>
    <property type="project" value="UniProtKB-EC"/>
</dbReference>
<evidence type="ECO:0000256" key="8">
    <source>
        <dbReference type="ARBA" id="ARBA00023235"/>
    </source>
</evidence>
<dbReference type="GO" id="GO:0003677">
    <property type="term" value="F:DNA binding"/>
    <property type="evidence" value="ECO:0007669"/>
    <property type="project" value="UniProtKB-KW"/>
</dbReference>
<dbReference type="GO" id="GO:0009378">
    <property type="term" value="F:four-way junction helicase activity"/>
    <property type="evidence" value="ECO:0007669"/>
    <property type="project" value="TreeGrafter"/>
</dbReference>
<comment type="catalytic activity">
    <reaction evidence="9">
        <text>Couples ATP hydrolysis with the unwinding of duplex DNA by translocating in the 3'-5' direction.</text>
        <dbReference type="EC" id="5.6.2.4"/>
    </reaction>
</comment>
<dbReference type="PROSITE" id="PS51192">
    <property type="entry name" value="HELICASE_ATP_BIND_1"/>
    <property type="match status" value="1"/>
</dbReference>
<evidence type="ECO:0000256" key="6">
    <source>
        <dbReference type="ARBA" id="ARBA00022840"/>
    </source>
</evidence>
<proteinExistence type="inferred from homology"/>
<dbReference type="SUPFAM" id="SSF52540">
    <property type="entry name" value="P-loop containing nucleoside triphosphate hydrolases"/>
    <property type="match status" value="1"/>
</dbReference>